<dbReference type="Pfam" id="PF26578">
    <property type="entry name" value="LLG1"/>
    <property type="match status" value="1"/>
</dbReference>
<feature type="chain" id="PRO_5024297974" description="GPI-anchored protein LLG1-like domain-containing protein" evidence="1">
    <location>
        <begin position="24"/>
        <end position="192"/>
    </location>
</feature>
<evidence type="ECO:0000259" key="2">
    <source>
        <dbReference type="Pfam" id="PF26578"/>
    </source>
</evidence>
<accession>A0A5N5KIB3</accession>
<dbReference type="InterPro" id="IPR058888">
    <property type="entry name" value="LLG1-like"/>
</dbReference>
<proteinExistence type="predicted"/>
<dbReference type="InterPro" id="IPR039307">
    <property type="entry name" value="LORELEI-like"/>
</dbReference>
<sequence length="192" mass="21279">MASNFNTWFYLICFFFLAGLANSSSFISYDALDVHGGSSRTLLQMKKGRICNDKKAFLIMNVEDRTILLNPICLRCNISFENLDYSVLTDKCKGPQYPAKPCCDAFKEFACPFSDAINDLESDCAATMFSFINLYGKYPPGLFANECREDKNGLDCQNVEQSKKSGGVKIAATQSSLLMLAAGLMAVLLQLF</sequence>
<dbReference type="PANTHER" id="PTHR31533">
    <property type="entry name" value="GPI-ANCHORED PROTEIN LLG1-RELATED-RELATED"/>
    <property type="match status" value="1"/>
</dbReference>
<feature type="domain" description="GPI-anchored protein LLG1-like" evidence="2">
    <location>
        <begin position="79"/>
        <end position="155"/>
    </location>
</feature>
<keyword evidence="4" id="KW-1185">Reference proteome</keyword>
<organism evidence="3 4">
    <name type="scientific">Salix brachista</name>
    <dbReference type="NCBI Taxonomy" id="2182728"/>
    <lineage>
        <taxon>Eukaryota</taxon>
        <taxon>Viridiplantae</taxon>
        <taxon>Streptophyta</taxon>
        <taxon>Embryophyta</taxon>
        <taxon>Tracheophyta</taxon>
        <taxon>Spermatophyta</taxon>
        <taxon>Magnoliopsida</taxon>
        <taxon>eudicotyledons</taxon>
        <taxon>Gunneridae</taxon>
        <taxon>Pentapetalae</taxon>
        <taxon>rosids</taxon>
        <taxon>fabids</taxon>
        <taxon>Malpighiales</taxon>
        <taxon>Salicaceae</taxon>
        <taxon>Saliceae</taxon>
        <taxon>Salix</taxon>
    </lineage>
</organism>
<evidence type="ECO:0000256" key="1">
    <source>
        <dbReference type="SAM" id="SignalP"/>
    </source>
</evidence>
<evidence type="ECO:0000313" key="3">
    <source>
        <dbReference type="EMBL" id="KAB5530099.1"/>
    </source>
</evidence>
<protein>
    <recommendedName>
        <fullName evidence="2">GPI-anchored protein LLG1-like domain-containing protein</fullName>
    </recommendedName>
</protein>
<dbReference type="Proteomes" id="UP000326939">
    <property type="component" value="Chromosome 13"/>
</dbReference>
<feature type="signal peptide" evidence="1">
    <location>
        <begin position="1"/>
        <end position="23"/>
    </location>
</feature>
<dbReference type="AlphaFoldDB" id="A0A5N5KIB3"/>
<dbReference type="EMBL" id="VDCV01000013">
    <property type="protein sequence ID" value="KAB5530099.1"/>
    <property type="molecule type" value="Genomic_DNA"/>
</dbReference>
<name>A0A5N5KIB3_9ROSI</name>
<comment type="caution">
    <text evidence="3">The sequence shown here is derived from an EMBL/GenBank/DDBJ whole genome shotgun (WGS) entry which is preliminary data.</text>
</comment>
<gene>
    <name evidence="3" type="ORF">DKX38_020180</name>
</gene>
<dbReference type="PANTHER" id="PTHR31533:SF35">
    <property type="entry name" value="GPI-ANCHORED PROTEIN LLG2-RELATED"/>
    <property type="match status" value="1"/>
</dbReference>
<evidence type="ECO:0000313" key="4">
    <source>
        <dbReference type="Proteomes" id="UP000326939"/>
    </source>
</evidence>
<reference evidence="4" key="1">
    <citation type="journal article" date="2019" name="Gigascience">
        <title>De novo genome assembly of the endangered Acer yangbiense, a plant species with extremely small populations endemic to Yunnan Province, China.</title>
        <authorList>
            <person name="Yang J."/>
            <person name="Wariss H.M."/>
            <person name="Tao L."/>
            <person name="Zhang R."/>
            <person name="Yun Q."/>
            <person name="Hollingsworth P."/>
            <person name="Dao Z."/>
            <person name="Luo G."/>
            <person name="Guo H."/>
            <person name="Ma Y."/>
            <person name="Sun W."/>
        </authorList>
    </citation>
    <scope>NUCLEOTIDE SEQUENCE [LARGE SCALE GENOMIC DNA]</scope>
    <source>
        <strain evidence="4">cv. br00</strain>
    </source>
</reference>
<keyword evidence="1" id="KW-0732">Signal</keyword>